<dbReference type="SUPFAM" id="SSF103481">
    <property type="entry name" value="Multidrug resistance efflux transporter EmrE"/>
    <property type="match status" value="1"/>
</dbReference>
<dbReference type="Proteomes" id="UP001065613">
    <property type="component" value="Chromosome"/>
</dbReference>
<feature type="domain" description="EamA" evidence="3">
    <location>
        <begin position="6"/>
        <end position="105"/>
    </location>
</feature>
<sequence length="106" mass="11728">MQSFLIWLLVIFCGAFFTLCDSLSANWGKTGDWKSMAIVCILSPFTYLFFGLLNQKVNLGIAGSLVNLMIVMGTVFVGIFYFHETLTSVQYIGLFLALVAIALLNT</sequence>
<dbReference type="GO" id="GO:0016020">
    <property type="term" value="C:membrane"/>
    <property type="evidence" value="ECO:0007669"/>
    <property type="project" value="InterPro"/>
</dbReference>
<accession>A0A977PTV3</accession>
<evidence type="ECO:0000256" key="2">
    <source>
        <dbReference type="SAM" id="Phobius"/>
    </source>
</evidence>
<keyword evidence="2" id="KW-1133">Transmembrane helix</keyword>
<feature type="transmembrane region" description="Helical" evidence="2">
    <location>
        <begin position="36"/>
        <end position="53"/>
    </location>
</feature>
<dbReference type="InterPro" id="IPR000620">
    <property type="entry name" value="EamA_dom"/>
</dbReference>
<dbReference type="InterPro" id="IPR037185">
    <property type="entry name" value="EmrE-like"/>
</dbReference>
<proteinExistence type="inferred from homology"/>
<evidence type="ECO:0000259" key="3">
    <source>
        <dbReference type="Pfam" id="PF00892"/>
    </source>
</evidence>
<organism evidence="4">
    <name type="scientific">Woronichinia naegeliana WA131</name>
    <dbReference type="NCBI Taxonomy" id="2824559"/>
    <lineage>
        <taxon>Bacteria</taxon>
        <taxon>Bacillati</taxon>
        <taxon>Cyanobacteriota</taxon>
        <taxon>Cyanophyceae</taxon>
        <taxon>Synechococcales</taxon>
        <taxon>Coelosphaeriaceae</taxon>
        <taxon>Woronichinia</taxon>
    </lineage>
</organism>
<evidence type="ECO:0000313" key="4">
    <source>
        <dbReference type="EMBL" id="UXE58839.1"/>
    </source>
</evidence>
<reference evidence="4" key="1">
    <citation type="submission" date="2021-04" db="EMBL/GenBank/DDBJ databases">
        <title>Genome sequence of Woronichinia naegeliana from Washington state freshwater lake bloom.</title>
        <authorList>
            <person name="Dreher T.W."/>
        </authorList>
    </citation>
    <scope>NUCLEOTIDE SEQUENCE</scope>
    <source>
        <strain evidence="4">WA131</strain>
    </source>
</reference>
<dbReference type="Gene3D" id="1.10.3730.20">
    <property type="match status" value="1"/>
</dbReference>
<feature type="transmembrane region" description="Helical" evidence="2">
    <location>
        <begin position="88"/>
        <end position="105"/>
    </location>
</feature>
<feature type="transmembrane region" description="Helical" evidence="2">
    <location>
        <begin position="65"/>
        <end position="82"/>
    </location>
</feature>
<protein>
    <submittedName>
        <fullName evidence="4">EamA family transporter</fullName>
    </submittedName>
</protein>
<dbReference type="KEGG" id="wna:KA717_22880"/>
<dbReference type="AlphaFoldDB" id="A0A977PTV3"/>
<name>A0A977PTV3_9CYAN</name>
<evidence type="ECO:0000256" key="1">
    <source>
        <dbReference type="ARBA" id="ARBA00007362"/>
    </source>
</evidence>
<keyword evidence="2" id="KW-0472">Membrane</keyword>
<dbReference type="EMBL" id="CP073041">
    <property type="protein sequence ID" value="UXE58839.1"/>
    <property type="molecule type" value="Genomic_DNA"/>
</dbReference>
<dbReference type="Pfam" id="PF00892">
    <property type="entry name" value="EamA"/>
    <property type="match status" value="1"/>
</dbReference>
<comment type="similarity">
    <text evidence="1">Belongs to the EamA transporter family.</text>
</comment>
<keyword evidence="2" id="KW-0812">Transmembrane</keyword>
<gene>
    <name evidence="4" type="ORF">KA717_22880</name>
</gene>